<organism evidence="1 2">
    <name type="scientific">Entomomonas asaccharolytica</name>
    <dbReference type="NCBI Taxonomy" id="2785331"/>
    <lineage>
        <taxon>Bacteria</taxon>
        <taxon>Pseudomonadati</taxon>
        <taxon>Pseudomonadota</taxon>
        <taxon>Gammaproteobacteria</taxon>
        <taxon>Pseudomonadales</taxon>
        <taxon>Pseudomonadaceae</taxon>
        <taxon>Entomomonas</taxon>
    </lineage>
</organism>
<name>A0A974NHX6_9GAMM</name>
<dbReference type="EMBL" id="CP067393">
    <property type="protein sequence ID" value="QQP86939.1"/>
    <property type="molecule type" value="Genomic_DNA"/>
</dbReference>
<dbReference type="Proteomes" id="UP000595278">
    <property type="component" value="Chromosome"/>
</dbReference>
<sequence length="126" mass="13727">MLLDDFRARYPEFDSISDGRINVFIEDAQLQVSAKIWGKLYQQGVLALAAHLLKSNPNANGSGSGGNGSPFPVSNKSAGSLSIGYAVPTVSDNDDSSYMLTIYGQRYLQLRKLVAVHIKVIAWPPR</sequence>
<dbReference type="KEGG" id="eaz:JHT90_06755"/>
<dbReference type="RefSeq" id="WP_201095442.1">
    <property type="nucleotide sequence ID" value="NZ_CP067393.1"/>
</dbReference>
<evidence type="ECO:0000313" key="1">
    <source>
        <dbReference type="EMBL" id="QQP86939.1"/>
    </source>
</evidence>
<proteinExistence type="predicted"/>
<gene>
    <name evidence="1" type="ORF">JHT90_06755</name>
</gene>
<dbReference type="Pfam" id="PF13262">
    <property type="entry name" value="DUF4054"/>
    <property type="match status" value="1"/>
</dbReference>
<evidence type="ECO:0000313" key="2">
    <source>
        <dbReference type="Proteomes" id="UP000595278"/>
    </source>
</evidence>
<dbReference type="AlphaFoldDB" id="A0A974NHX6"/>
<protein>
    <submittedName>
        <fullName evidence="1">DUF4054 domain-containing protein</fullName>
    </submittedName>
</protein>
<dbReference type="InterPro" id="IPR025127">
    <property type="entry name" value="DUF4054"/>
</dbReference>
<accession>A0A974NHX6</accession>
<keyword evidence="2" id="KW-1185">Reference proteome</keyword>
<reference evidence="1 2" key="1">
    <citation type="submission" date="2021-01" db="EMBL/GenBank/DDBJ databases">
        <title>Entomomonas sp. F2A isolated from a house cricket (Acheta domesticus).</title>
        <authorList>
            <person name="Spergser J."/>
            <person name="Busse H.-J."/>
        </authorList>
    </citation>
    <scope>NUCLEOTIDE SEQUENCE [LARGE SCALE GENOMIC DNA]</scope>
    <source>
        <strain evidence="1 2">F2A</strain>
    </source>
</reference>